<dbReference type="RefSeq" id="WP_083952998.1">
    <property type="nucleotide sequence ID" value="NZ_JARMAB010000032.1"/>
</dbReference>
<dbReference type="Pfam" id="PF09388">
    <property type="entry name" value="SpoOE-like"/>
    <property type="match status" value="1"/>
</dbReference>
<protein>
    <submittedName>
        <fullName evidence="1">Aspartyl-phosphate phosphatase Spo0E family protein</fullName>
    </submittedName>
</protein>
<proteinExistence type="predicted"/>
<dbReference type="InterPro" id="IPR018540">
    <property type="entry name" value="Spo0E-like"/>
</dbReference>
<name>A0ABU6MM95_9BACI</name>
<evidence type="ECO:0000313" key="2">
    <source>
        <dbReference type="Proteomes" id="UP001341444"/>
    </source>
</evidence>
<organism evidence="1 2">
    <name type="scientific">Heyndrickxia acidicola</name>
    <dbReference type="NCBI Taxonomy" id="209389"/>
    <lineage>
        <taxon>Bacteria</taxon>
        <taxon>Bacillati</taxon>
        <taxon>Bacillota</taxon>
        <taxon>Bacilli</taxon>
        <taxon>Bacillales</taxon>
        <taxon>Bacillaceae</taxon>
        <taxon>Heyndrickxia</taxon>
    </lineage>
</organism>
<reference evidence="1 2" key="1">
    <citation type="submission" date="2023-03" db="EMBL/GenBank/DDBJ databases">
        <title>Bacillus Genome Sequencing.</title>
        <authorList>
            <person name="Dunlap C."/>
        </authorList>
    </citation>
    <scope>NUCLEOTIDE SEQUENCE [LARGE SCALE GENOMIC DNA]</scope>
    <source>
        <strain evidence="1 2">B-23453</strain>
    </source>
</reference>
<accession>A0ABU6MM95</accession>
<evidence type="ECO:0000313" key="1">
    <source>
        <dbReference type="EMBL" id="MED1205424.1"/>
    </source>
</evidence>
<dbReference type="InterPro" id="IPR036638">
    <property type="entry name" value="HLH_DNA-bd_sf"/>
</dbReference>
<dbReference type="InterPro" id="IPR037208">
    <property type="entry name" value="Spo0E-like_sf"/>
</dbReference>
<dbReference type="Proteomes" id="UP001341444">
    <property type="component" value="Unassembled WGS sequence"/>
</dbReference>
<keyword evidence="2" id="KW-1185">Reference proteome</keyword>
<dbReference type="PANTHER" id="PTHR41263:SF1">
    <property type="entry name" value="ASPARTYL-PHOSPHATE PHOSPHATASE YISI"/>
    <property type="match status" value="1"/>
</dbReference>
<dbReference type="EMBL" id="JARMAB010000032">
    <property type="protein sequence ID" value="MED1205424.1"/>
    <property type="molecule type" value="Genomic_DNA"/>
</dbReference>
<dbReference type="InterPro" id="IPR053028">
    <property type="entry name" value="Spo0E-like_phosphatase"/>
</dbReference>
<dbReference type="Gene3D" id="4.10.280.10">
    <property type="entry name" value="Helix-loop-helix DNA-binding domain"/>
    <property type="match status" value="1"/>
</dbReference>
<sequence length="55" mass="6416">MAILFEAIKLNSQINQLRQKLIKVGKKKGFTHPETIKYSQDLDKLIIEFQTITLQ</sequence>
<comment type="caution">
    <text evidence="1">The sequence shown here is derived from an EMBL/GenBank/DDBJ whole genome shotgun (WGS) entry which is preliminary data.</text>
</comment>
<dbReference type="PANTHER" id="PTHR41263">
    <property type="entry name" value="ASPARTYL-PHOSPHATE PHOSPHATASE YISI"/>
    <property type="match status" value="1"/>
</dbReference>
<gene>
    <name evidence="1" type="ORF">P4T90_20440</name>
</gene>
<dbReference type="SUPFAM" id="SSF140500">
    <property type="entry name" value="BAS1536-like"/>
    <property type="match status" value="1"/>
</dbReference>